<dbReference type="NCBIfam" id="TIGR00879">
    <property type="entry name" value="SP"/>
    <property type="match status" value="1"/>
</dbReference>
<evidence type="ECO:0000256" key="7">
    <source>
        <dbReference type="ARBA" id="ARBA00049119"/>
    </source>
</evidence>
<evidence type="ECO:0000256" key="8">
    <source>
        <dbReference type="RuleBase" id="RU003346"/>
    </source>
</evidence>
<evidence type="ECO:0000256" key="3">
    <source>
        <dbReference type="ARBA" id="ARBA00022448"/>
    </source>
</evidence>
<evidence type="ECO:0000256" key="2">
    <source>
        <dbReference type="ARBA" id="ARBA00010992"/>
    </source>
</evidence>
<evidence type="ECO:0000256" key="6">
    <source>
        <dbReference type="ARBA" id="ARBA00023136"/>
    </source>
</evidence>
<evidence type="ECO:0000256" key="5">
    <source>
        <dbReference type="ARBA" id="ARBA00022989"/>
    </source>
</evidence>
<dbReference type="EMBL" id="AZST01000054">
    <property type="protein sequence ID" value="KEP53608.1"/>
    <property type="molecule type" value="Genomic_DNA"/>
</dbReference>
<feature type="transmembrane region" description="Helical" evidence="9">
    <location>
        <begin position="12"/>
        <end position="31"/>
    </location>
</feature>
<dbReference type="Proteomes" id="UP000027456">
    <property type="component" value="Unassembled WGS sequence"/>
</dbReference>
<keyword evidence="5 9" id="KW-1133">Transmembrane helix</keyword>
<comment type="subcellular location">
    <subcellularLocation>
        <location evidence="1">Membrane</location>
        <topology evidence="1">Multi-pass membrane protein</topology>
    </subcellularLocation>
</comment>
<dbReference type="PRINTS" id="PR00171">
    <property type="entry name" value="SUGRTRNSPORT"/>
</dbReference>
<evidence type="ECO:0000256" key="9">
    <source>
        <dbReference type="SAM" id="Phobius"/>
    </source>
</evidence>
<dbReference type="InterPro" id="IPR036259">
    <property type="entry name" value="MFS_trans_sf"/>
</dbReference>
<dbReference type="PROSITE" id="PS00216">
    <property type="entry name" value="SUGAR_TRANSPORT_1"/>
    <property type="match status" value="1"/>
</dbReference>
<keyword evidence="6 9" id="KW-0472">Membrane</keyword>
<name>A0A074S9L9_9AGAM</name>
<organism evidence="11 12">
    <name type="scientific">Rhizoctonia solani 123E</name>
    <dbReference type="NCBI Taxonomy" id="1423351"/>
    <lineage>
        <taxon>Eukaryota</taxon>
        <taxon>Fungi</taxon>
        <taxon>Dikarya</taxon>
        <taxon>Basidiomycota</taxon>
        <taxon>Agaricomycotina</taxon>
        <taxon>Agaricomycetes</taxon>
        <taxon>Cantharellales</taxon>
        <taxon>Ceratobasidiaceae</taxon>
        <taxon>Rhizoctonia</taxon>
    </lineage>
</organism>
<feature type="transmembrane region" description="Helical" evidence="9">
    <location>
        <begin position="157"/>
        <end position="178"/>
    </location>
</feature>
<feature type="transmembrane region" description="Helical" evidence="9">
    <location>
        <begin position="184"/>
        <end position="207"/>
    </location>
</feature>
<gene>
    <name evidence="11" type="ORF">V565_028380</name>
</gene>
<feature type="domain" description="Major facilitator superfamily (MFS) profile" evidence="10">
    <location>
        <begin position="18"/>
        <end position="474"/>
    </location>
</feature>
<sequence length="477" mass="50623">MTRPPSDTIAPTNYLSVAVGWVVVCAFQHGYHIAALNQISDVLSCKVSNDPKATTDGWLSVCVPMTEAQFGVVTAAFTVGGFAGSLCADRFLNKGRKHAVSWHAALLIVGTFLMGLANSIAVLVLGRLVIGFACGIGICTVPIYLSEVSPPAIQGRIGVLNQLGIVFGIFGTSILGLYLASPSVWRWVILTSGIISAAQLVWGLFVVESPSWLRAQGRTEEATHVASRLWSVTRAVSQDESEALLESEVEAHGPDQADGNDRPAINVPTLLASSDLHGPMAIGLVAMFVQQASGINAVMYYSNNILSRVVPREAAAYTSLGITVLNAIMTFPAIFLVDRLGRKRLFMASIIGAIVSNAVLGFALDSGITSLSSVAVLGFIASFAVGLGPVPFVMISELTPYYAVSAMSSLSLAVNWSTNFLIGIAFLPLRNFLAKLSFGDAVPEGSGEGRIFYVFVIVMIICTSYLSKVWKPNALRA</sequence>
<feature type="transmembrane region" description="Helical" evidence="9">
    <location>
        <begin position="100"/>
        <end position="122"/>
    </location>
</feature>
<dbReference type="STRING" id="1423351.A0A074S9L9"/>
<comment type="catalytic activity">
    <reaction evidence="7">
        <text>myo-inositol(out) + H(+)(out) = myo-inositol(in) + H(+)(in)</text>
        <dbReference type="Rhea" id="RHEA:60364"/>
        <dbReference type="ChEBI" id="CHEBI:15378"/>
        <dbReference type="ChEBI" id="CHEBI:17268"/>
    </reaction>
</comment>
<feature type="transmembrane region" description="Helical" evidence="9">
    <location>
        <begin position="128"/>
        <end position="145"/>
    </location>
</feature>
<reference evidence="11 12" key="1">
    <citation type="submission" date="2013-12" db="EMBL/GenBank/DDBJ databases">
        <authorList>
            <person name="Cubeta M."/>
            <person name="Pakala S."/>
            <person name="Fedorova N."/>
            <person name="Thomas E."/>
            <person name="Dean R."/>
            <person name="Jabaji S."/>
            <person name="Neate S."/>
            <person name="Toda T."/>
            <person name="Tavantzis S."/>
            <person name="Vilgalys R."/>
            <person name="Bharathan N."/>
            <person name="Pakala S."/>
            <person name="Losada L.S."/>
            <person name="Zafar N."/>
            <person name="Nierman W."/>
        </authorList>
    </citation>
    <scope>NUCLEOTIDE SEQUENCE [LARGE SCALE GENOMIC DNA]</scope>
    <source>
        <strain evidence="11 12">123E</strain>
    </source>
</reference>
<comment type="caution">
    <text evidence="11">The sequence shown here is derived from an EMBL/GenBank/DDBJ whole genome shotgun (WGS) entry which is preliminary data.</text>
</comment>
<feature type="transmembrane region" description="Helical" evidence="9">
    <location>
        <begin position="370"/>
        <end position="394"/>
    </location>
</feature>
<evidence type="ECO:0000259" key="10">
    <source>
        <dbReference type="PROSITE" id="PS50850"/>
    </source>
</evidence>
<dbReference type="GO" id="GO:0015149">
    <property type="term" value="F:hexose transmembrane transporter activity"/>
    <property type="evidence" value="ECO:0007669"/>
    <property type="project" value="TreeGrafter"/>
</dbReference>
<comment type="similarity">
    <text evidence="2 8">Belongs to the major facilitator superfamily. Sugar transporter (TC 2.A.1.1) family.</text>
</comment>
<proteinExistence type="inferred from homology"/>
<evidence type="ECO:0000313" key="12">
    <source>
        <dbReference type="Proteomes" id="UP000027456"/>
    </source>
</evidence>
<feature type="transmembrane region" description="Helical" evidence="9">
    <location>
        <begin position="314"/>
        <end position="337"/>
    </location>
</feature>
<keyword evidence="12" id="KW-1185">Reference proteome</keyword>
<dbReference type="InterPro" id="IPR003663">
    <property type="entry name" value="Sugar/inositol_transpt"/>
</dbReference>
<dbReference type="Gene3D" id="1.20.1250.20">
    <property type="entry name" value="MFS general substrate transporter like domains"/>
    <property type="match status" value="1"/>
</dbReference>
<dbReference type="InterPro" id="IPR045263">
    <property type="entry name" value="GLUT"/>
</dbReference>
<dbReference type="PROSITE" id="PS50850">
    <property type="entry name" value="MFS"/>
    <property type="match status" value="1"/>
</dbReference>
<dbReference type="InterPro" id="IPR005828">
    <property type="entry name" value="MFS_sugar_transport-like"/>
</dbReference>
<feature type="transmembrane region" description="Helical" evidence="9">
    <location>
        <begin position="344"/>
        <end position="364"/>
    </location>
</feature>
<keyword evidence="4 9" id="KW-0812">Transmembrane</keyword>
<feature type="transmembrane region" description="Helical" evidence="9">
    <location>
        <begin position="401"/>
        <end position="429"/>
    </location>
</feature>
<evidence type="ECO:0000256" key="4">
    <source>
        <dbReference type="ARBA" id="ARBA00022692"/>
    </source>
</evidence>
<dbReference type="GO" id="GO:0016020">
    <property type="term" value="C:membrane"/>
    <property type="evidence" value="ECO:0007669"/>
    <property type="project" value="UniProtKB-SubCell"/>
</dbReference>
<keyword evidence="3 8" id="KW-0813">Transport</keyword>
<accession>A0A074S9L9</accession>
<dbReference type="PANTHER" id="PTHR23503">
    <property type="entry name" value="SOLUTE CARRIER FAMILY 2"/>
    <property type="match status" value="1"/>
</dbReference>
<feature type="transmembrane region" description="Helical" evidence="9">
    <location>
        <begin position="281"/>
        <end position="302"/>
    </location>
</feature>
<dbReference type="SUPFAM" id="SSF103473">
    <property type="entry name" value="MFS general substrate transporter"/>
    <property type="match status" value="1"/>
</dbReference>
<dbReference type="OrthoDB" id="4540492at2759"/>
<dbReference type="Pfam" id="PF00083">
    <property type="entry name" value="Sugar_tr"/>
    <property type="match status" value="1"/>
</dbReference>
<dbReference type="PANTHER" id="PTHR23503:SF8">
    <property type="entry name" value="FACILITATED GLUCOSE TRANSPORTER PROTEIN 1"/>
    <property type="match status" value="1"/>
</dbReference>
<dbReference type="AlphaFoldDB" id="A0A074S9L9"/>
<evidence type="ECO:0000313" key="11">
    <source>
        <dbReference type="EMBL" id="KEP53608.1"/>
    </source>
</evidence>
<dbReference type="InterPro" id="IPR005829">
    <property type="entry name" value="Sugar_transporter_CS"/>
</dbReference>
<dbReference type="InterPro" id="IPR020846">
    <property type="entry name" value="MFS_dom"/>
</dbReference>
<evidence type="ECO:0000256" key="1">
    <source>
        <dbReference type="ARBA" id="ARBA00004141"/>
    </source>
</evidence>
<feature type="transmembrane region" description="Helical" evidence="9">
    <location>
        <begin position="68"/>
        <end position="88"/>
    </location>
</feature>
<feature type="transmembrane region" description="Helical" evidence="9">
    <location>
        <begin position="449"/>
        <end position="467"/>
    </location>
</feature>
<protein>
    <submittedName>
        <fullName evidence="11">Sugar porter (SP) family MFS transporter</fullName>
    </submittedName>
</protein>
<dbReference type="HOGENOM" id="CLU_001265_30_5_1"/>